<accession>A0ACB7S991</accession>
<gene>
    <name evidence="1" type="ORF">HPB50_012832</name>
</gene>
<evidence type="ECO:0000313" key="2">
    <source>
        <dbReference type="Proteomes" id="UP000821845"/>
    </source>
</evidence>
<comment type="caution">
    <text evidence="1">The sequence shown here is derived from an EMBL/GenBank/DDBJ whole genome shotgun (WGS) entry which is preliminary data.</text>
</comment>
<proteinExistence type="predicted"/>
<evidence type="ECO:0000313" key="1">
    <source>
        <dbReference type="EMBL" id="KAH6930334.1"/>
    </source>
</evidence>
<organism evidence="1 2">
    <name type="scientific">Hyalomma asiaticum</name>
    <name type="common">Tick</name>
    <dbReference type="NCBI Taxonomy" id="266040"/>
    <lineage>
        <taxon>Eukaryota</taxon>
        <taxon>Metazoa</taxon>
        <taxon>Ecdysozoa</taxon>
        <taxon>Arthropoda</taxon>
        <taxon>Chelicerata</taxon>
        <taxon>Arachnida</taxon>
        <taxon>Acari</taxon>
        <taxon>Parasitiformes</taxon>
        <taxon>Ixodida</taxon>
        <taxon>Ixodoidea</taxon>
        <taxon>Ixodidae</taxon>
        <taxon>Hyalomminae</taxon>
        <taxon>Hyalomma</taxon>
    </lineage>
</organism>
<dbReference type="EMBL" id="CM023485">
    <property type="protein sequence ID" value="KAH6930334.1"/>
    <property type="molecule type" value="Genomic_DNA"/>
</dbReference>
<dbReference type="Proteomes" id="UP000821845">
    <property type="component" value="Chromosome 5"/>
</dbReference>
<name>A0ACB7S991_HYAAI</name>
<reference evidence="1" key="1">
    <citation type="submission" date="2020-05" db="EMBL/GenBank/DDBJ databases">
        <title>Large-scale comparative analyses of tick genomes elucidate their genetic diversity and vector capacities.</title>
        <authorList>
            <person name="Jia N."/>
            <person name="Wang J."/>
            <person name="Shi W."/>
            <person name="Du L."/>
            <person name="Sun Y."/>
            <person name="Zhan W."/>
            <person name="Jiang J."/>
            <person name="Wang Q."/>
            <person name="Zhang B."/>
            <person name="Ji P."/>
            <person name="Sakyi L.B."/>
            <person name="Cui X."/>
            <person name="Yuan T."/>
            <person name="Jiang B."/>
            <person name="Yang W."/>
            <person name="Lam T.T.-Y."/>
            <person name="Chang Q."/>
            <person name="Ding S."/>
            <person name="Wang X."/>
            <person name="Zhu J."/>
            <person name="Ruan X."/>
            <person name="Zhao L."/>
            <person name="Wei J."/>
            <person name="Que T."/>
            <person name="Du C."/>
            <person name="Cheng J."/>
            <person name="Dai P."/>
            <person name="Han X."/>
            <person name="Huang E."/>
            <person name="Gao Y."/>
            <person name="Liu J."/>
            <person name="Shao H."/>
            <person name="Ye R."/>
            <person name="Li L."/>
            <person name="Wei W."/>
            <person name="Wang X."/>
            <person name="Wang C."/>
            <person name="Yang T."/>
            <person name="Huo Q."/>
            <person name="Li W."/>
            <person name="Guo W."/>
            <person name="Chen H."/>
            <person name="Zhou L."/>
            <person name="Ni X."/>
            <person name="Tian J."/>
            <person name="Zhou Y."/>
            <person name="Sheng Y."/>
            <person name="Liu T."/>
            <person name="Pan Y."/>
            <person name="Xia L."/>
            <person name="Li J."/>
            <person name="Zhao F."/>
            <person name="Cao W."/>
        </authorList>
    </citation>
    <scope>NUCLEOTIDE SEQUENCE</scope>
    <source>
        <strain evidence="1">Hyas-2018</strain>
    </source>
</reference>
<sequence length="83" mass="9593">MAPEQHVIPPSKEVEFGGREKPEGPTVRHRNVVSTRRDPFSDDHDDDYDANNTVEIEGSCFFFTFRPKKPVAFTHAVWLETEF</sequence>
<protein>
    <submittedName>
        <fullName evidence="1">Uncharacterized protein</fullName>
    </submittedName>
</protein>
<keyword evidence="2" id="KW-1185">Reference proteome</keyword>